<gene>
    <name evidence="1" type="ORF">HMN09_00183300</name>
</gene>
<dbReference type="EMBL" id="JACAZE010000002">
    <property type="protein sequence ID" value="KAF7320965.1"/>
    <property type="molecule type" value="Genomic_DNA"/>
</dbReference>
<evidence type="ECO:0000313" key="2">
    <source>
        <dbReference type="Proteomes" id="UP000613580"/>
    </source>
</evidence>
<proteinExistence type="predicted"/>
<reference evidence="1" key="1">
    <citation type="submission" date="2020-05" db="EMBL/GenBank/DDBJ databases">
        <title>Mycena genomes resolve the evolution of fungal bioluminescence.</title>
        <authorList>
            <person name="Tsai I.J."/>
        </authorList>
    </citation>
    <scope>NUCLEOTIDE SEQUENCE</scope>
    <source>
        <strain evidence="1">110903Hualien_Pintung</strain>
    </source>
</reference>
<protein>
    <recommendedName>
        <fullName evidence="3">F-box domain-containing protein</fullName>
    </recommendedName>
</protein>
<dbReference type="AlphaFoldDB" id="A0A8H6TSJ1"/>
<dbReference type="OrthoDB" id="3061689at2759"/>
<dbReference type="Gene3D" id="3.80.10.10">
    <property type="entry name" value="Ribonuclease Inhibitor"/>
    <property type="match status" value="1"/>
</dbReference>
<evidence type="ECO:0000313" key="1">
    <source>
        <dbReference type="EMBL" id="KAF7320965.1"/>
    </source>
</evidence>
<keyword evidence="2" id="KW-1185">Reference proteome</keyword>
<organism evidence="1 2">
    <name type="scientific">Mycena chlorophos</name>
    <name type="common">Agaric fungus</name>
    <name type="synonym">Agaricus chlorophos</name>
    <dbReference type="NCBI Taxonomy" id="658473"/>
    <lineage>
        <taxon>Eukaryota</taxon>
        <taxon>Fungi</taxon>
        <taxon>Dikarya</taxon>
        <taxon>Basidiomycota</taxon>
        <taxon>Agaricomycotina</taxon>
        <taxon>Agaricomycetes</taxon>
        <taxon>Agaricomycetidae</taxon>
        <taxon>Agaricales</taxon>
        <taxon>Marasmiineae</taxon>
        <taxon>Mycenaceae</taxon>
        <taxon>Mycena</taxon>
    </lineage>
</organism>
<dbReference type="SUPFAM" id="SSF52047">
    <property type="entry name" value="RNI-like"/>
    <property type="match status" value="1"/>
</dbReference>
<name>A0A8H6TSJ1_MYCCL</name>
<evidence type="ECO:0008006" key="3">
    <source>
        <dbReference type="Google" id="ProtNLM"/>
    </source>
</evidence>
<comment type="caution">
    <text evidence="1">The sequence shown here is derived from an EMBL/GenBank/DDBJ whole genome shotgun (WGS) entry which is preliminary data.</text>
</comment>
<dbReference type="InterPro" id="IPR032675">
    <property type="entry name" value="LRR_dom_sf"/>
</dbReference>
<dbReference type="Proteomes" id="UP000613580">
    <property type="component" value="Unassembled WGS sequence"/>
</dbReference>
<accession>A0A8H6TSJ1</accession>
<sequence length="589" mass="67676">MQGSTLLQTIMNSSLDHFLRTNIEPNADEKTRAQRAVDDKTHEISEIGSAIDHLNAAVWTLYERRAKLWTELEQLKSVLSPIRRVPLDLIGEIFLLLRPSLGPRGEGTPIPWALAIVCRSWRETALGISRLWSVLDMADFLRPAVIQRGPRGAVIHHRRKVHDEGDDNVFTPQITAEQSAEEDEGFQLEDVADRLQTCLARSRNHGLAICVHNNPARPPAFALLFEALIKEAFRWESLMLLSPPFELCQRLMAIKHQFGRLRRLAYDWGNTFRTTWDYNMFGPERAPNLVEFEVQYLRTTPTGFHRLPVSWSNLKRLRETHCDIALQERVAVYRQLTNLLFLHLELSSHLSLDDTALSFPNLRVGWFHFMTGFPDPSWHPSTTLLARFDMPMLEELVIQGQNTNALTQFMPQFSPQLQKLSLVFGLIINYHSPDDTERVLALYPNLRHLSLWGPHYLSEETLRCLTPGQTLDDKVLLPKLETLCISSHSFVPEECQWTTLLEMVRGRFDPPAETAVSRLRKFHLAYDAGDSWHGGEVWDEHVGRGLSALAKRTGWDIQADRLPTTPMWTEIGLEWVTQRPSYSTYWGRS</sequence>